<dbReference type="EMBL" id="CAVNYO010000399">
    <property type="protein sequence ID" value="CAK5273984.1"/>
    <property type="molecule type" value="Genomic_DNA"/>
</dbReference>
<evidence type="ECO:0000313" key="3">
    <source>
        <dbReference type="EMBL" id="CAK5267583.1"/>
    </source>
</evidence>
<accession>A0AAD2H199</accession>
<proteinExistence type="inferred from homology"/>
<evidence type="ECO:0000313" key="5">
    <source>
        <dbReference type="Proteomes" id="UP001295794"/>
    </source>
</evidence>
<dbReference type="InterPro" id="IPR008949">
    <property type="entry name" value="Isoprenoid_synthase_dom_sf"/>
</dbReference>
<sequence>MGSQISLYASPPDTTRTAVLKFLDGIAQPLPPRTPIEKSLFKDSCAAAVQRGWPADTAPKYMGGGVAMSSTGYAHLDNNSTRILIAVYTACGIYLDDVYQHNTTGVSEFNQRFFEHVPQADPVLDCFAQILLEIGDHFDRVVANIIVTSTLNAVTALTLEARTQGMAISPSAIGYPTFSRVMSGASEAYSLFIFPRSFVLPQFIQTLQQLMTFINNGNDILSFHKEESDGETVNRVSFLAQQSGKTKQTVLVELVADAIQAHRNVLDALASTPAAQNVFQAFVAGYIGFHVSAGRYRLEELALSV</sequence>
<dbReference type="AlphaFoldDB" id="A0AAD2H199"/>
<dbReference type="Proteomes" id="UP001295794">
    <property type="component" value="Unassembled WGS sequence"/>
</dbReference>
<protein>
    <recommendedName>
        <fullName evidence="6">Terpenoid synthase</fullName>
    </recommendedName>
</protein>
<dbReference type="Gene3D" id="1.10.600.10">
    <property type="entry name" value="Farnesyl Diphosphate Synthase"/>
    <property type="match status" value="1"/>
</dbReference>
<evidence type="ECO:0000313" key="4">
    <source>
        <dbReference type="EMBL" id="CAK5273984.1"/>
    </source>
</evidence>
<evidence type="ECO:0008006" key="6">
    <source>
        <dbReference type="Google" id="ProtNLM"/>
    </source>
</evidence>
<gene>
    <name evidence="3" type="ORF">MYCIT1_LOCUS10225</name>
    <name evidence="4" type="ORF">MYCIT1_LOCUS20861</name>
</gene>
<dbReference type="EMBL" id="CAVNYO010000127">
    <property type="protein sequence ID" value="CAK5267583.1"/>
    <property type="molecule type" value="Genomic_DNA"/>
</dbReference>
<organism evidence="3 5">
    <name type="scientific">Mycena citricolor</name>
    <dbReference type="NCBI Taxonomy" id="2018698"/>
    <lineage>
        <taxon>Eukaryota</taxon>
        <taxon>Fungi</taxon>
        <taxon>Dikarya</taxon>
        <taxon>Basidiomycota</taxon>
        <taxon>Agaricomycotina</taxon>
        <taxon>Agaricomycetes</taxon>
        <taxon>Agaricomycetidae</taxon>
        <taxon>Agaricales</taxon>
        <taxon>Marasmiineae</taxon>
        <taxon>Mycenaceae</taxon>
        <taxon>Mycena</taxon>
    </lineage>
</organism>
<evidence type="ECO:0000256" key="1">
    <source>
        <dbReference type="ARBA" id="ARBA00007946"/>
    </source>
</evidence>
<dbReference type="InterPro" id="IPR024652">
    <property type="entry name" value="Trichodiene_synth"/>
</dbReference>
<dbReference type="SFLD" id="SFLDG01021">
    <property type="entry name" value="Trichodiene_Synthase_Like"/>
    <property type="match status" value="1"/>
</dbReference>
<evidence type="ECO:0000256" key="2">
    <source>
        <dbReference type="ARBA" id="ARBA00023239"/>
    </source>
</evidence>
<comment type="similarity">
    <text evidence="1">Belongs to the trichodiene synthase family.</text>
</comment>
<dbReference type="SFLD" id="SFLDS00005">
    <property type="entry name" value="Isoprenoid_Synthase_Type_I"/>
    <property type="match status" value="1"/>
</dbReference>
<dbReference type="SUPFAM" id="SSF48576">
    <property type="entry name" value="Terpenoid synthases"/>
    <property type="match status" value="1"/>
</dbReference>
<comment type="caution">
    <text evidence="3">The sequence shown here is derived from an EMBL/GenBank/DDBJ whole genome shotgun (WGS) entry which is preliminary data.</text>
</comment>
<keyword evidence="2" id="KW-0456">Lyase</keyword>
<dbReference type="Pfam" id="PF06330">
    <property type="entry name" value="TRI5"/>
    <property type="match status" value="1"/>
</dbReference>
<name>A0AAD2H199_9AGAR</name>
<dbReference type="GO" id="GO:0016838">
    <property type="term" value="F:carbon-oxygen lyase activity, acting on phosphates"/>
    <property type="evidence" value="ECO:0007669"/>
    <property type="project" value="InterPro"/>
</dbReference>
<keyword evidence="5" id="KW-1185">Reference proteome</keyword>
<reference evidence="3" key="1">
    <citation type="submission" date="2023-11" db="EMBL/GenBank/DDBJ databases">
        <authorList>
            <person name="De Vega J J."/>
            <person name="De Vega J J."/>
        </authorList>
    </citation>
    <scope>NUCLEOTIDE SEQUENCE</scope>
</reference>